<gene>
    <name evidence="1" type="ORF">CLV59_103588</name>
</gene>
<dbReference type="AlphaFoldDB" id="A0A327WBV7"/>
<dbReference type="RefSeq" id="WP_111592254.1">
    <property type="nucleotide sequence ID" value="NZ_QLMA01000003.1"/>
</dbReference>
<protein>
    <submittedName>
        <fullName evidence="1">Uncharacterized protein</fullName>
    </submittedName>
</protein>
<dbReference type="OrthoDB" id="9911569at2"/>
<sequence length="119" mass="13227">MKRSNTIKALSLLLIFSLHLLTGFTCSAIMLTAKATHHHHAATDPCCSDEMAKQPMLDKVLDASLQIAAAPGHVSPDIQTYNHMDIQAFHPNISQRYLTNHTLGLPVRDISIEIQRFLI</sequence>
<comment type="caution">
    <text evidence="1">The sequence shown here is derived from an EMBL/GenBank/DDBJ whole genome shotgun (WGS) entry which is preliminary data.</text>
</comment>
<reference evidence="1 2" key="1">
    <citation type="submission" date="2018-06" db="EMBL/GenBank/DDBJ databases">
        <title>Genomic Encyclopedia of Archaeal and Bacterial Type Strains, Phase II (KMG-II): from individual species to whole genera.</title>
        <authorList>
            <person name="Goeker M."/>
        </authorList>
    </citation>
    <scope>NUCLEOTIDE SEQUENCE [LARGE SCALE GENOMIC DNA]</scope>
    <source>
        <strain evidence="1 2">DSM 29821</strain>
    </source>
</reference>
<proteinExistence type="predicted"/>
<organism evidence="1 2">
    <name type="scientific">Chitinophaga dinghuensis</name>
    <dbReference type="NCBI Taxonomy" id="1539050"/>
    <lineage>
        <taxon>Bacteria</taxon>
        <taxon>Pseudomonadati</taxon>
        <taxon>Bacteroidota</taxon>
        <taxon>Chitinophagia</taxon>
        <taxon>Chitinophagales</taxon>
        <taxon>Chitinophagaceae</taxon>
        <taxon>Chitinophaga</taxon>
    </lineage>
</organism>
<keyword evidence="2" id="KW-1185">Reference proteome</keyword>
<dbReference type="Proteomes" id="UP000249819">
    <property type="component" value="Unassembled WGS sequence"/>
</dbReference>
<dbReference type="EMBL" id="QLMA01000003">
    <property type="protein sequence ID" value="RAJ83618.1"/>
    <property type="molecule type" value="Genomic_DNA"/>
</dbReference>
<evidence type="ECO:0000313" key="2">
    <source>
        <dbReference type="Proteomes" id="UP000249819"/>
    </source>
</evidence>
<accession>A0A327WBV7</accession>
<name>A0A327WBV7_9BACT</name>
<evidence type="ECO:0000313" key="1">
    <source>
        <dbReference type="EMBL" id="RAJ83618.1"/>
    </source>
</evidence>